<evidence type="ECO:0000313" key="2">
    <source>
        <dbReference type="Proteomes" id="UP000789920"/>
    </source>
</evidence>
<gene>
    <name evidence="1" type="ORF">RPERSI_LOCUS18985</name>
</gene>
<comment type="caution">
    <text evidence="1">The sequence shown here is derived from an EMBL/GenBank/DDBJ whole genome shotgun (WGS) entry which is preliminary data.</text>
</comment>
<organism evidence="1 2">
    <name type="scientific">Racocetra persica</name>
    <dbReference type="NCBI Taxonomy" id="160502"/>
    <lineage>
        <taxon>Eukaryota</taxon>
        <taxon>Fungi</taxon>
        <taxon>Fungi incertae sedis</taxon>
        <taxon>Mucoromycota</taxon>
        <taxon>Glomeromycotina</taxon>
        <taxon>Glomeromycetes</taxon>
        <taxon>Diversisporales</taxon>
        <taxon>Gigasporaceae</taxon>
        <taxon>Racocetra</taxon>
    </lineage>
</organism>
<name>A0ACA9RFA6_9GLOM</name>
<keyword evidence="2" id="KW-1185">Reference proteome</keyword>
<reference evidence="1" key="1">
    <citation type="submission" date="2021-06" db="EMBL/GenBank/DDBJ databases">
        <authorList>
            <person name="Kallberg Y."/>
            <person name="Tangrot J."/>
            <person name="Rosling A."/>
        </authorList>
    </citation>
    <scope>NUCLEOTIDE SEQUENCE</scope>
    <source>
        <strain evidence="1">MA461A</strain>
    </source>
</reference>
<protein>
    <submittedName>
        <fullName evidence="1">8169_t:CDS:1</fullName>
    </submittedName>
</protein>
<accession>A0ACA9RFA6</accession>
<proteinExistence type="predicted"/>
<feature type="non-terminal residue" evidence="1">
    <location>
        <position position="224"/>
    </location>
</feature>
<dbReference type="EMBL" id="CAJVQC010051189">
    <property type="protein sequence ID" value="CAG8790067.1"/>
    <property type="molecule type" value="Genomic_DNA"/>
</dbReference>
<sequence>MSYNSVSGVAVLGPVNDIQAQILTTGALEFLAKLHRAFNPTRKSLLQRRVLRQQELDRGVLPDFLPETAHIREDDTWRGAYPAPGLVDRRVEITGPVDRKMVINALNCGSSTYMADFEDSNAPTWENNLDGQVNLRDAIRGTITYTNPANNKKYSLRKDGKTAVLIVRPRGWHLEEKHVVIDGAPISASIFDFALYFYHNAKKLIECGVGPYFYLPKMESHLEA</sequence>
<evidence type="ECO:0000313" key="1">
    <source>
        <dbReference type="EMBL" id="CAG8790067.1"/>
    </source>
</evidence>
<dbReference type="Proteomes" id="UP000789920">
    <property type="component" value="Unassembled WGS sequence"/>
</dbReference>